<dbReference type="PANTHER" id="PTHR20922:SF13">
    <property type="entry name" value="DNL-TYPE ZINC FINGER PROTEIN"/>
    <property type="match status" value="1"/>
</dbReference>
<dbReference type="EMBL" id="LK028591">
    <property type="protein sequence ID" value="CDS23488.1"/>
    <property type="molecule type" value="Genomic_DNA"/>
</dbReference>
<dbReference type="WBParaSite" id="EgrG_000717800">
    <property type="protein sequence ID" value="EgrG_000717800"/>
    <property type="gene ID" value="EgrG_000717800"/>
</dbReference>
<proteinExistence type="predicted"/>
<sequence>MSALRRVVLLPSMVRFGGGARSSAPLLRKLRPQFCSFPFSTSRPRRPVLEVAPGCDLVYESADAKPIDQPAATPRQEASKEGGISIPTSAMSDKNMSITFTCNVCKTRTQKFFSKLAYTRGLVIIRCPSCQSLHLIADNLGWIKEKTPWRIALASDTNSNTWIMQLTQGIRQLNAFRQYNLANTVM</sequence>
<dbReference type="PROSITE" id="PS51501">
    <property type="entry name" value="ZF_DNL"/>
    <property type="match status" value="1"/>
</dbReference>
<organism evidence="6">
    <name type="scientific">Echinococcus granulosus</name>
    <name type="common">Hydatid tapeworm</name>
    <dbReference type="NCBI Taxonomy" id="6210"/>
    <lineage>
        <taxon>Eukaryota</taxon>
        <taxon>Metazoa</taxon>
        <taxon>Spiralia</taxon>
        <taxon>Lophotrochozoa</taxon>
        <taxon>Platyhelminthes</taxon>
        <taxon>Cestoda</taxon>
        <taxon>Eucestoda</taxon>
        <taxon>Cyclophyllidea</taxon>
        <taxon>Taeniidae</taxon>
        <taxon>Echinococcus</taxon>
        <taxon>Echinococcus granulosus group</taxon>
    </lineage>
</organism>
<evidence type="ECO:0000313" key="8">
    <source>
        <dbReference type="WBParaSite" id="EgrG_000717800"/>
    </source>
</evidence>
<dbReference type="GO" id="GO:0008270">
    <property type="term" value="F:zinc ion binding"/>
    <property type="evidence" value="ECO:0007669"/>
    <property type="project" value="UniProtKB-KW"/>
</dbReference>
<keyword evidence="3" id="KW-0862">Zinc</keyword>
<dbReference type="GO" id="GO:0005739">
    <property type="term" value="C:mitochondrion"/>
    <property type="evidence" value="ECO:0007669"/>
    <property type="project" value="TreeGrafter"/>
</dbReference>
<evidence type="ECO:0000313" key="6">
    <source>
        <dbReference type="EMBL" id="CDS23488.1"/>
    </source>
</evidence>
<dbReference type="GO" id="GO:0030150">
    <property type="term" value="P:protein import into mitochondrial matrix"/>
    <property type="evidence" value="ECO:0007669"/>
    <property type="project" value="TreeGrafter"/>
</dbReference>
<dbReference type="GO" id="GO:0006457">
    <property type="term" value="P:protein folding"/>
    <property type="evidence" value="ECO:0007669"/>
    <property type="project" value="TreeGrafter"/>
</dbReference>
<dbReference type="GO" id="GO:0050821">
    <property type="term" value="P:protein stabilization"/>
    <property type="evidence" value="ECO:0007669"/>
    <property type="project" value="TreeGrafter"/>
</dbReference>
<dbReference type="InterPro" id="IPR024158">
    <property type="entry name" value="Mt_import_TIM15"/>
</dbReference>
<reference evidence="6" key="2">
    <citation type="submission" date="2014-06" db="EMBL/GenBank/DDBJ databases">
        <authorList>
            <person name="Aslett M."/>
        </authorList>
    </citation>
    <scope>NUCLEOTIDE SEQUENCE</scope>
</reference>
<evidence type="ECO:0000259" key="5">
    <source>
        <dbReference type="PROSITE" id="PS51501"/>
    </source>
</evidence>
<reference evidence="6 7" key="1">
    <citation type="journal article" date="2013" name="Nature">
        <title>The genomes of four tapeworm species reveal adaptations to parasitism.</title>
        <authorList>
            <person name="Tsai I.J."/>
            <person name="Zarowiecki M."/>
            <person name="Holroyd N."/>
            <person name="Garciarrubio A."/>
            <person name="Sanchez-Flores A."/>
            <person name="Brooks K.L."/>
            <person name="Tracey A."/>
            <person name="Bobes R.J."/>
            <person name="Fragoso G."/>
            <person name="Sciutto E."/>
            <person name="Aslett M."/>
            <person name="Beasley H."/>
            <person name="Bennett H.M."/>
            <person name="Cai J."/>
            <person name="Camicia F."/>
            <person name="Clark R."/>
            <person name="Cucher M."/>
            <person name="De Silva N."/>
            <person name="Day T.A."/>
            <person name="Deplazes P."/>
            <person name="Estrada K."/>
            <person name="Fernandez C."/>
            <person name="Holland P.W."/>
            <person name="Hou J."/>
            <person name="Hu S."/>
            <person name="Huckvale T."/>
            <person name="Hung S.S."/>
            <person name="Kamenetzky L."/>
            <person name="Keane J.A."/>
            <person name="Kiss F."/>
            <person name="Koziol U."/>
            <person name="Lambert O."/>
            <person name="Liu K."/>
            <person name="Luo X."/>
            <person name="Luo Y."/>
            <person name="Macchiaroli N."/>
            <person name="Nichol S."/>
            <person name="Paps J."/>
            <person name="Parkinson J."/>
            <person name="Pouchkina-Stantcheva N."/>
            <person name="Riddiford N."/>
            <person name="Rosenzvit M."/>
            <person name="Salinas G."/>
            <person name="Wasmuth J.D."/>
            <person name="Zamanian M."/>
            <person name="Zheng Y."/>
            <person name="Cai X."/>
            <person name="Soberon X."/>
            <person name="Olson P.D."/>
            <person name="Laclette J.P."/>
            <person name="Brehm K."/>
            <person name="Berriman M."/>
            <person name="Garciarrubio A."/>
            <person name="Bobes R.J."/>
            <person name="Fragoso G."/>
            <person name="Sanchez-Flores A."/>
            <person name="Estrada K."/>
            <person name="Cevallos M.A."/>
            <person name="Morett E."/>
            <person name="Gonzalez V."/>
            <person name="Portillo T."/>
            <person name="Ochoa-Leyva A."/>
            <person name="Jose M.V."/>
            <person name="Sciutto E."/>
            <person name="Landa A."/>
            <person name="Jimenez L."/>
            <person name="Valdes V."/>
            <person name="Carrero J.C."/>
            <person name="Larralde C."/>
            <person name="Morales-Montor J."/>
            <person name="Limon-Lason J."/>
            <person name="Soberon X."/>
            <person name="Laclette J.P."/>
        </authorList>
    </citation>
    <scope>NUCLEOTIDE SEQUENCE [LARGE SCALE GENOMIC DNA]</scope>
</reference>
<evidence type="ECO:0000256" key="4">
    <source>
        <dbReference type="PROSITE-ProRule" id="PRU00834"/>
    </source>
</evidence>
<dbReference type="Proteomes" id="UP000492820">
    <property type="component" value="Unassembled WGS sequence"/>
</dbReference>
<accession>A0A068X0J8</accession>
<dbReference type="AlphaFoldDB" id="A0A068X0J8"/>
<keyword evidence="1" id="KW-0479">Metal-binding</keyword>
<dbReference type="GO" id="GO:0051087">
    <property type="term" value="F:protein-folding chaperone binding"/>
    <property type="evidence" value="ECO:0007669"/>
    <property type="project" value="TreeGrafter"/>
</dbReference>
<evidence type="ECO:0000313" key="7">
    <source>
        <dbReference type="Proteomes" id="UP000492820"/>
    </source>
</evidence>
<feature type="domain" description="DNL-type" evidence="5">
    <location>
        <begin position="91"/>
        <end position="186"/>
    </location>
</feature>
<keyword evidence="2 4" id="KW-0863">Zinc-finger</keyword>
<dbReference type="InterPro" id="IPR007853">
    <property type="entry name" value="Znf_DNL-typ"/>
</dbReference>
<dbReference type="Pfam" id="PF05180">
    <property type="entry name" value="zf-DNL"/>
    <property type="match status" value="1"/>
</dbReference>
<dbReference type="OrthoDB" id="512667at2759"/>
<gene>
    <name evidence="6" type="ORF">EgrG_000717800</name>
</gene>
<evidence type="ECO:0000256" key="3">
    <source>
        <dbReference type="ARBA" id="ARBA00022833"/>
    </source>
</evidence>
<reference evidence="8" key="3">
    <citation type="submission" date="2020-10" db="UniProtKB">
        <authorList>
            <consortium name="WormBaseParasite"/>
        </authorList>
    </citation>
    <scope>IDENTIFICATION</scope>
</reference>
<dbReference type="PANTHER" id="PTHR20922">
    <property type="entry name" value="DNL-TYPE ZINC FINGER PROTEIN"/>
    <property type="match status" value="1"/>
</dbReference>
<name>A0A068X0J8_ECHGR</name>
<evidence type="ECO:0000256" key="1">
    <source>
        <dbReference type="ARBA" id="ARBA00022723"/>
    </source>
</evidence>
<protein>
    <submittedName>
        <fullName evidence="6 8">Zinc finger Zim17 type</fullName>
    </submittedName>
</protein>
<evidence type="ECO:0000256" key="2">
    <source>
        <dbReference type="ARBA" id="ARBA00022771"/>
    </source>
</evidence>